<dbReference type="AlphaFoldDB" id="A0A5C5X8J5"/>
<evidence type="ECO:0000313" key="6">
    <source>
        <dbReference type="EMBL" id="TWT59158.1"/>
    </source>
</evidence>
<dbReference type="RefSeq" id="WP_146509929.1">
    <property type="nucleotide sequence ID" value="NZ_SIHI01000001.1"/>
</dbReference>
<sequence length="54" mass="5751">MLSWAISFLILALIAGLLGFTSVAGFSISAAKILFFVFLILLVVSLILGRRPVA</sequence>
<protein>
    <submittedName>
        <fullName evidence="6">Uncharacterized protein</fullName>
    </submittedName>
</protein>
<evidence type="ECO:0000256" key="4">
    <source>
        <dbReference type="ARBA" id="ARBA00023136"/>
    </source>
</evidence>
<keyword evidence="1" id="KW-1003">Cell membrane</keyword>
<proteinExistence type="inferred from homology"/>
<dbReference type="GO" id="GO:0005886">
    <property type="term" value="C:plasma membrane"/>
    <property type="evidence" value="ECO:0007669"/>
    <property type="project" value="InterPro"/>
</dbReference>
<gene>
    <name evidence="6" type="ORF">KOR42_25470</name>
</gene>
<evidence type="ECO:0000313" key="7">
    <source>
        <dbReference type="Proteomes" id="UP000317243"/>
    </source>
</evidence>
<dbReference type="NCBIfam" id="NF010229">
    <property type="entry name" value="PRK13682.1-4"/>
    <property type="match status" value="1"/>
</dbReference>
<dbReference type="EMBL" id="SIHI01000001">
    <property type="protein sequence ID" value="TWT59158.1"/>
    <property type="molecule type" value="Genomic_DNA"/>
</dbReference>
<dbReference type="Proteomes" id="UP000317243">
    <property type="component" value="Unassembled WGS sequence"/>
</dbReference>
<comment type="caution">
    <text evidence="6">The sequence shown here is derived from an EMBL/GenBank/DDBJ whole genome shotgun (WGS) entry which is preliminary data.</text>
</comment>
<evidence type="ECO:0000256" key="1">
    <source>
        <dbReference type="ARBA" id="ARBA00022475"/>
    </source>
</evidence>
<evidence type="ECO:0000256" key="2">
    <source>
        <dbReference type="ARBA" id="ARBA00022692"/>
    </source>
</evidence>
<keyword evidence="3 5" id="KW-1133">Transmembrane helix</keyword>
<dbReference type="InterPro" id="IPR009760">
    <property type="entry name" value="DUF1328"/>
</dbReference>
<dbReference type="Pfam" id="PF07043">
    <property type="entry name" value="DUF1328"/>
    <property type="match status" value="1"/>
</dbReference>
<keyword evidence="7" id="KW-1185">Reference proteome</keyword>
<keyword evidence="2 5" id="KW-0812">Transmembrane</keyword>
<reference evidence="6 7" key="1">
    <citation type="submission" date="2019-02" db="EMBL/GenBank/DDBJ databases">
        <title>Deep-cultivation of Planctomycetes and their phenomic and genomic characterization uncovers novel biology.</title>
        <authorList>
            <person name="Wiegand S."/>
            <person name="Jogler M."/>
            <person name="Boedeker C."/>
            <person name="Pinto D."/>
            <person name="Vollmers J."/>
            <person name="Rivas-Marin E."/>
            <person name="Kohn T."/>
            <person name="Peeters S.H."/>
            <person name="Heuer A."/>
            <person name="Rast P."/>
            <person name="Oberbeckmann S."/>
            <person name="Bunk B."/>
            <person name="Jeske O."/>
            <person name="Meyerdierks A."/>
            <person name="Storesund J.E."/>
            <person name="Kallscheuer N."/>
            <person name="Luecker S."/>
            <person name="Lage O.M."/>
            <person name="Pohl T."/>
            <person name="Merkel B.J."/>
            <person name="Hornburger P."/>
            <person name="Mueller R.-W."/>
            <person name="Bruemmer F."/>
            <person name="Labrenz M."/>
            <person name="Spormann A.M."/>
            <person name="Op Den Camp H."/>
            <person name="Overmann J."/>
            <person name="Amann R."/>
            <person name="Jetten M.S.M."/>
            <person name="Mascher T."/>
            <person name="Medema M.H."/>
            <person name="Devos D.P."/>
            <person name="Kaster A.-K."/>
            <person name="Ovreas L."/>
            <person name="Rohde M."/>
            <person name="Galperin M.Y."/>
            <person name="Jogler C."/>
        </authorList>
    </citation>
    <scope>NUCLEOTIDE SEQUENCE [LARGE SCALE GENOMIC DNA]</scope>
    <source>
        <strain evidence="6 7">KOR42</strain>
    </source>
</reference>
<dbReference type="HAMAP" id="MF_01361">
    <property type="entry name" value="UPF0391"/>
    <property type="match status" value="1"/>
</dbReference>
<evidence type="ECO:0000256" key="5">
    <source>
        <dbReference type="SAM" id="Phobius"/>
    </source>
</evidence>
<feature type="transmembrane region" description="Helical" evidence="5">
    <location>
        <begin position="29"/>
        <end position="49"/>
    </location>
</feature>
<organism evidence="6 7">
    <name type="scientific">Thalassoglobus neptunius</name>
    <dbReference type="NCBI Taxonomy" id="1938619"/>
    <lineage>
        <taxon>Bacteria</taxon>
        <taxon>Pseudomonadati</taxon>
        <taxon>Planctomycetota</taxon>
        <taxon>Planctomycetia</taxon>
        <taxon>Planctomycetales</taxon>
        <taxon>Planctomycetaceae</taxon>
        <taxon>Thalassoglobus</taxon>
    </lineage>
</organism>
<evidence type="ECO:0000256" key="3">
    <source>
        <dbReference type="ARBA" id="ARBA00022989"/>
    </source>
</evidence>
<accession>A0A5C5X8J5</accession>
<dbReference type="PIRSF" id="PIRSF036466">
    <property type="entry name" value="UCP036466"/>
    <property type="match status" value="1"/>
</dbReference>
<name>A0A5C5X8J5_9PLAN</name>
<keyword evidence="4 5" id="KW-0472">Membrane</keyword>